<keyword evidence="14" id="KW-1185">Reference proteome</keyword>
<dbReference type="InterPro" id="IPR012902">
    <property type="entry name" value="N_methyl_site"/>
</dbReference>
<feature type="domain" description="General secretion pathway GspH" evidence="12">
    <location>
        <begin position="55"/>
        <end position="194"/>
    </location>
</feature>
<comment type="caution">
    <text evidence="13">The sequence shown here is derived from an EMBL/GenBank/DDBJ whole genome shotgun (WGS) entry which is preliminary data.</text>
</comment>
<comment type="subcellular location">
    <subcellularLocation>
        <location evidence="1">Cell inner membrane</location>
        <topology evidence="1">Single-pass membrane protein</topology>
    </subcellularLocation>
</comment>
<keyword evidence="8 11" id="KW-0472">Membrane</keyword>
<dbReference type="GO" id="GO:0005886">
    <property type="term" value="C:plasma membrane"/>
    <property type="evidence" value="ECO:0007669"/>
    <property type="project" value="UniProtKB-SubCell"/>
</dbReference>
<evidence type="ECO:0000256" key="11">
    <source>
        <dbReference type="SAM" id="Phobius"/>
    </source>
</evidence>
<dbReference type="AlphaFoldDB" id="W6M8E3"/>
<keyword evidence="5" id="KW-0997">Cell inner membrane</keyword>
<proteinExistence type="inferred from homology"/>
<dbReference type="EMBL" id="CBTJ020000080">
    <property type="protein sequence ID" value="CDI03867.1"/>
    <property type="molecule type" value="Genomic_DNA"/>
</dbReference>
<organism evidence="13 14">
    <name type="scientific">Candidatus Competibacter denitrificans Run_A_D11</name>
    <dbReference type="NCBI Taxonomy" id="1400863"/>
    <lineage>
        <taxon>Bacteria</taxon>
        <taxon>Pseudomonadati</taxon>
        <taxon>Pseudomonadota</taxon>
        <taxon>Gammaproteobacteria</taxon>
        <taxon>Candidatus Competibacteraceae</taxon>
        <taxon>Candidatus Competibacter</taxon>
    </lineage>
</organism>
<evidence type="ECO:0000256" key="5">
    <source>
        <dbReference type="ARBA" id="ARBA00022519"/>
    </source>
</evidence>
<reference evidence="13" key="1">
    <citation type="submission" date="2013-07" db="EMBL/GenBank/DDBJ databases">
        <authorList>
            <person name="McIlroy S."/>
        </authorList>
    </citation>
    <scope>NUCLEOTIDE SEQUENCE [LARGE SCALE GENOMIC DNA]</scope>
    <source>
        <strain evidence="13">Run_A_D11</strain>
    </source>
</reference>
<dbReference type="GO" id="GO:0015628">
    <property type="term" value="P:protein secretion by the type II secretion system"/>
    <property type="evidence" value="ECO:0007669"/>
    <property type="project" value="InterPro"/>
</dbReference>
<evidence type="ECO:0000256" key="4">
    <source>
        <dbReference type="ARBA" id="ARBA00022481"/>
    </source>
</evidence>
<gene>
    <name evidence="13" type="ORF">BN873_70015</name>
</gene>
<dbReference type="PROSITE" id="PS00409">
    <property type="entry name" value="PROKAR_NTER_METHYL"/>
    <property type="match status" value="1"/>
</dbReference>
<evidence type="ECO:0000256" key="2">
    <source>
        <dbReference type="ARBA" id="ARBA00021549"/>
    </source>
</evidence>
<evidence type="ECO:0000313" key="14">
    <source>
        <dbReference type="Proteomes" id="UP000035760"/>
    </source>
</evidence>
<dbReference type="GO" id="GO:0015627">
    <property type="term" value="C:type II protein secretion system complex"/>
    <property type="evidence" value="ECO:0007669"/>
    <property type="project" value="InterPro"/>
</dbReference>
<dbReference type="Pfam" id="PF12019">
    <property type="entry name" value="GspH"/>
    <property type="match status" value="1"/>
</dbReference>
<accession>W6M8E3</accession>
<comment type="similarity">
    <text evidence="9">Belongs to the GSP H family.</text>
</comment>
<dbReference type="Gene3D" id="3.55.40.10">
    <property type="entry name" value="minor pseudopilin epsh domain"/>
    <property type="match status" value="1"/>
</dbReference>
<evidence type="ECO:0000256" key="3">
    <source>
        <dbReference type="ARBA" id="ARBA00022475"/>
    </source>
</evidence>
<sequence length="207" mass="22336">MLILITAKSSSPPRKKSGGFTLLELMVVVAIVAILIVVVLPGFKEFFIKNRLTAQTNDFVTAISLARNEAIKRGRPVCLVRTNTNWEMGYRIFVDKSKLTNLSADTDACKTDSATGCALGDASCEIFVQNQELTGGNTLRTGSGTSSGSYGLWLRFNSMGVVVDRKNAGINGDYRLCRSDKIISKSNLIKISVTGFPISTVGTTQCP</sequence>
<evidence type="ECO:0000313" key="13">
    <source>
        <dbReference type="EMBL" id="CDI03867.1"/>
    </source>
</evidence>
<dbReference type="InterPro" id="IPR022346">
    <property type="entry name" value="T2SS_GspH"/>
</dbReference>
<evidence type="ECO:0000256" key="10">
    <source>
        <dbReference type="ARBA" id="ARBA00030775"/>
    </source>
</evidence>
<evidence type="ECO:0000256" key="6">
    <source>
        <dbReference type="ARBA" id="ARBA00022692"/>
    </source>
</evidence>
<evidence type="ECO:0000256" key="8">
    <source>
        <dbReference type="ARBA" id="ARBA00023136"/>
    </source>
</evidence>
<evidence type="ECO:0000256" key="1">
    <source>
        <dbReference type="ARBA" id="ARBA00004377"/>
    </source>
</evidence>
<keyword evidence="4" id="KW-0488">Methylation</keyword>
<dbReference type="RefSeq" id="WP_171820492.1">
    <property type="nucleotide sequence ID" value="NZ_CBTJ020000080.1"/>
</dbReference>
<dbReference type="NCBIfam" id="TIGR02532">
    <property type="entry name" value="IV_pilin_GFxxxE"/>
    <property type="match status" value="1"/>
</dbReference>
<dbReference type="Proteomes" id="UP000035760">
    <property type="component" value="Unassembled WGS sequence"/>
</dbReference>
<feature type="transmembrane region" description="Helical" evidence="11">
    <location>
        <begin position="20"/>
        <end position="43"/>
    </location>
</feature>
<keyword evidence="3" id="KW-1003">Cell membrane</keyword>
<keyword evidence="7 11" id="KW-1133">Transmembrane helix</keyword>
<dbReference type="InterPro" id="IPR045584">
    <property type="entry name" value="Pilin-like"/>
</dbReference>
<dbReference type="STRING" id="1400863.BN873_70015"/>
<evidence type="ECO:0000256" key="9">
    <source>
        <dbReference type="ARBA" id="ARBA00025772"/>
    </source>
</evidence>
<keyword evidence="6 11" id="KW-0812">Transmembrane</keyword>
<name>W6M8E3_9GAMM</name>
<dbReference type="SUPFAM" id="SSF54523">
    <property type="entry name" value="Pili subunits"/>
    <property type="match status" value="1"/>
</dbReference>
<protein>
    <recommendedName>
        <fullName evidence="2">Type II secretion system protein H</fullName>
    </recommendedName>
    <alternativeName>
        <fullName evidence="10">General secretion pathway protein H</fullName>
    </alternativeName>
</protein>
<reference evidence="13" key="2">
    <citation type="submission" date="2014-03" db="EMBL/GenBank/DDBJ databases">
        <title>Candidatus Competibacter-lineage genomes retrieved from metagenomes reveal functional metabolic diversity.</title>
        <authorList>
            <person name="McIlroy S.J."/>
            <person name="Albertsen M."/>
            <person name="Andresen E.K."/>
            <person name="Saunders A.M."/>
            <person name="Kristiansen R."/>
            <person name="Stokholm-Bjerregaard M."/>
            <person name="Nielsen K.L."/>
            <person name="Nielsen P.H."/>
        </authorList>
    </citation>
    <scope>NUCLEOTIDE SEQUENCE</scope>
    <source>
        <strain evidence="13">Run_A_D11</strain>
    </source>
</reference>
<evidence type="ECO:0000259" key="12">
    <source>
        <dbReference type="Pfam" id="PF12019"/>
    </source>
</evidence>
<dbReference type="Pfam" id="PF07963">
    <property type="entry name" value="N_methyl"/>
    <property type="match status" value="1"/>
</dbReference>
<evidence type="ECO:0000256" key="7">
    <source>
        <dbReference type="ARBA" id="ARBA00022989"/>
    </source>
</evidence>